<dbReference type="Gene3D" id="1.10.520.20">
    <property type="entry name" value="N-terminal domain of the delta subunit of the F1F0-ATP synthase"/>
    <property type="match status" value="1"/>
</dbReference>
<comment type="similarity">
    <text evidence="7">Belongs to the ATPase delta chain family.</text>
</comment>
<dbReference type="NCBIfam" id="TIGR01145">
    <property type="entry name" value="ATP_synt_delta"/>
    <property type="match status" value="1"/>
</dbReference>
<keyword evidence="4 7" id="KW-0406">Ion transport</keyword>
<comment type="function">
    <text evidence="7">This protein is part of the stalk that links CF(0) to CF(1). It either transmits conformational changes from CF(0) to CF(1) or is implicated in proton conduction.</text>
</comment>
<evidence type="ECO:0000256" key="5">
    <source>
        <dbReference type="ARBA" id="ARBA00023136"/>
    </source>
</evidence>
<dbReference type="PRINTS" id="PR00125">
    <property type="entry name" value="ATPASEDELTA"/>
</dbReference>
<protein>
    <recommendedName>
        <fullName evidence="7">ATP synthase subunit delta</fullName>
    </recommendedName>
    <alternativeName>
        <fullName evidence="7">ATP synthase F(1) sector subunit delta</fullName>
    </alternativeName>
    <alternativeName>
        <fullName evidence="7">F-type ATPase subunit delta</fullName>
        <shortName evidence="7">F-ATPase subunit delta</shortName>
    </alternativeName>
</protein>
<keyword evidence="5 7" id="KW-0472">Membrane</keyword>
<keyword evidence="7" id="KW-0139">CF(1)</keyword>
<dbReference type="HAMAP" id="MF_01416">
    <property type="entry name" value="ATP_synth_delta_bact"/>
    <property type="match status" value="1"/>
</dbReference>
<dbReference type="SUPFAM" id="SSF47928">
    <property type="entry name" value="N-terminal domain of the delta subunit of the F1F0-ATP synthase"/>
    <property type="match status" value="1"/>
</dbReference>
<keyword evidence="6 7" id="KW-0066">ATP synthesis</keyword>
<evidence type="ECO:0000256" key="6">
    <source>
        <dbReference type="ARBA" id="ARBA00023310"/>
    </source>
</evidence>
<dbReference type="Proteomes" id="UP000179266">
    <property type="component" value="Unassembled WGS sequence"/>
</dbReference>
<comment type="caution">
    <text evidence="8">The sequence shown here is derived from an EMBL/GenBank/DDBJ whole genome shotgun (WGS) entry which is preliminary data.</text>
</comment>
<evidence type="ECO:0000256" key="7">
    <source>
        <dbReference type="HAMAP-Rule" id="MF_01416"/>
    </source>
</evidence>
<dbReference type="InterPro" id="IPR026015">
    <property type="entry name" value="ATP_synth_OSCP/delta_N_sf"/>
</dbReference>
<evidence type="ECO:0000256" key="2">
    <source>
        <dbReference type="ARBA" id="ARBA00022448"/>
    </source>
</evidence>
<evidence type="ECO:0000313" key="9">
    <source>
        <dbReference type="Proteomes" id="UP000179266"/>
    </source>
</evidence>
<organism evidence="8 9">
    <name type="scientific">Candidatus Schekmanbacteria bacterium RBG_13_48_7</name>
    <dbReference type="NCBI Taxonomy" id="1817878"/>
    <lineage>
        <taxon>Bacteria</taxon>
        <taxon>Candidatus Schekmaniibacteriota</taxon>
    </lineage>
</organism>
<comment type="function">
    <text evidence="7">F(1)F(0) ATP synthase produces ATP from ADP in the presence of a proton or sodium gradient. F-type ATPases consist of two structural domains, F(1) containing the extramembraneous catalytic core and F(0) containing the membrane proton channel, linked together by a central stalk and a peripheral stalk. During catalysis, ATP synthesis in the catalytic domain of F(1) is coupled via a rotary mechanism of the central stalk subunits to proton translocation.</text>
</comment>
<keyword evidence="7" id="KW-1003">Cell membrane</keyword>
<dbReference type="GO" id="GO:0005886">
    <property type="term" value="C:plasma membrane"/>
    <property type="evidence" value="ECO:0007669"/>
    <property type="project" value="UniProtKB-SubCell"/>
</dbReference>
<evidence type="ECO:0000256" key="1">
    <source>
        <dbReference type="ARBA" id="ARBA00004370"/>
    </source>
</evidence>
<comment type="subcellular location">
    <subcellularLocation>
        <location evidence="7">Cell membrane</location>
        <topology evidence="7">Peripheral membrane protein</topology>
    </subcellularLocation>
    <subcellularLocation>
        <location evidence="1">Membrane</location>
    </subcellularLocation>
</comment>
<proteinExistence type="inferred from homology"/>
<dbReference type="EMBL" id="MGDD01000254">
    <property type="protein sequence ID" value="OGL43768.1"/>
    <property type="molecule type" value="Genomic_DNA"/>
</dbReference>
<evidence type="ECO:0000256" key="4">
    <source>
        <dbReference type="ARBA" id="ARBA00023065"/>
    </source>
</evidence>
<evidence type="ECO:0000313" key="8">
    <source>
        <dbReference type="EMBL" id="OGL43768.1"/>
    </source>
</evidence>
<evidence type="ECO:0000256" key="3">
    <source>
        <dbReference type="ARBA" id="ARBA00022781"/>
    </source>
</evidence>
<reference evidence="8 9" key="1">
    <citation type="journal article" date="2016" name="Nat. Commun.">
        <title>Thousands of microbial genomes shed light on interconnected biogeochemical processes in an aquifer system.</title>
        <authorList>
            <person name="Anantharaman K."/>
            <person name="Brown C.T."/>
            <person name="Hug L.A."/>
            <person name="Sharon I."/>
            <person name="Castelle C.J."/>
            <person name="Probst A.J."/>
            <person name="Thomas B.C."/>
            <person name="Singh A."/>
            <person name="Wilkins M.J."/>
            <person name="Karaoz U."/>
            <person name="Brodie E.L."/>
            <person name="Williams K.H."/>
            <person name="Hubbard S.S."/>
            <person name="Banfield J.F."/>
        </authorList>
    </citation>
    <scope>NUCLEOTIDE SEQUENCE [LARGE SCALE GENOMIC DNA]</scope>
</reference>
<dbReference type="PANTHER" id="PTHR11910">
    <property type="entry name" value="ATP SYNTHASE DELTA CHAIN"/>
    <property type="match status" value="1"/>
</dbReference>
<name>A0A1F7RRL2_9BACT</name>
<dbReference type="GO" id="GO:0046933">
    <property type="term" value="F:proton-transporting ATP synthase activity, rotational mechanism"/>
    <property type="evidence" value="ECO:0007669"/>
    <property type="project" value="UniProtKB-UniRule"/>
</dbReference>
<gene>
    <name evidence="7" type="primary">atpH</name>
    <name evidence="8" type="ORF">A2161_07080</name>
</gene>
<keyword evidence="2 7" id="KW-0813">Transport</keyword>
<accession>A0A1F7RRL2</accession>
<dbReference type="InterPro" id="IPR000711">
    <property type="entry name" value="ATPase_OSCP/dsu"/>
</dbReference>
<dbReference type="Pfam" id="PF00213">
    <property type="entry name" value="OSCP"/>
    <property type="match status" value="1"/>
</dbReference>
<sequence length="180" mass="20784">MRRHPVCRYYSKALIQTAGNSEEAKLYMIQLESCRAVFQENTKLFTALFSSWVSFKDKVKILDDISRRINFNEKVYRFLRIIIKNKRIDQFDSILDTYSEMLDQMLNNKTVTIISPKNIVESDKEFAKNHLSALSGKNIKIQNIVDPNILGGLQILLDGKVYDNSIASKLNAIRKSFLEA</sequence>
<dbReference type="GO" id="GO:0045259">
    <property type="term" value="C:proton-transporting ATP synthase complex"/>
    <property type="evidence" value="ECO:0007669"/>
    <property type="project" value="UniProtKB-KW"/>
</dbReference>
<dbReference type="AlphaFoldDB" id="A0A1F7RRL2"/>
<keyword evidence="3 7" id="KW-0375">Hydrogen ion transport</keyword>